<evidence type="ECO:0000256" key="10">
    <source>
        <dbReference type="ARBA" id="ARBA00023012"/>
    </source>
</evidence>
<dbReference type="CDD" id="cd01949">
    <property type="entry name" value="GGDEF"/>
    <property type="match status" value="1"/>
</dbReference>
<proteinExistence type="predicted"/>
<dbReference type="InterPro" id="IPR029151">
    <property type="entry name" value="Sensor-like_sf"/>
</dbReference>
<dbReference type="InterPro" id="IPR000160">
    <property type="entry name" value="GGDEF_dom"/>
</dbReference>
<dbReference type="Pfam" id="PF00990">
    <property type="entry name" value="GGDEF"/>
    <property type="match status" value="1"/>
</dbReference>
<dbReference type="Pfam" id="PF02743">
    <property type="entry name" value="dCache_1"/>
    <property type="match status" value="1"/>
</dbReference>
<evidence type="ECO:0000256" key="1">
    <source>
        <dbReference type="ARBA" id="ARBA00004651"/>
    </source>
</evidence>
<keyword evidence="10" id="KW-0902">Two-component regulatory system</keyword>
<dbReference type="InterPro" id="IPR001610">
    <property type="entry name" value="PAC"/>
</dbReference>
<name>A0ABV7LJI7_9GAMM</name>
<dbReference type="EMBL" id="JBHRUG010000006">
    <property type="protein sequence ID" value="MFC3282618.1"/>
    <property type="molecule type" value="Genomic_DNA"/>
</dbReference>
<evidence type="ECO:0000256" key="11">
    <source>
        <dbReference type="ARBA" id="ARBA00023136"/>
    </source>
</evidence>
<organism evidence="17 18">
    <name type="scientific">Litchfieldella rifensis</name>
    <dbReference type="NCBI Taxonomy" id="762643"/>
    <lineage>
        <taxon>Bacteria</taxon>
        <taxon>Pseudomonadati</taxon>
        <taxon>Pseudomonadota</taxon>
        <taxon>Gammaproteobacteria</taxon>
        <taxon>Oceanospirillales</taxon>
        <taxon>Halomonadaceae</taxon>
        <taxon>Litchfieldella</taxon>
    </lineage>
</organism>
<evidence type="ECO:0000256" key="3">
    <source>
        <dbReference type="ARBA" id="ARBA00022553"/>
    </source>
</evidence>
<feature type="domain" description="HAMP" evidence="15">
    <location>
        <begin position="304"/>
        <end position="347"/>
    </location>
</feature>
<protein>
    <submittedName>
        <fullName evidence="17">Diguanylate cyclase</fullName>
        <ecNumber evidence="17">2.7.7.65</ecNumber>
    </submittedName>
</protein>
<dbReference type="Gene3D" id="3.30.450.20">
    <property type="entry name" value="PAS domain"/>
    <property type="match status" value="2"/>
</dbReference>
<dbReference type="InterPro" id="IPR000700">
    <property type="entry name" value="PAS-assoc_C"/>
</dbReference>
<evidence type="ECO:0000313" key="17">
    <source>
        <dbReference type="EMBL" id="MFC3282618.1"/>
    </source>
</evidence>
<dbReference type="SMART" id="SM00267">
    <property type="entry name" value="GGDEF"/>
    <property type="match status" value="1"/>
</dbReference>
<keyword evidence="3" id="KW-0597">Phosphoprotein</keyword>
<dbReference type="InterPro" id="IPR043128">
    <property type="entry name" value="Rev_trsase/Diguanyl_cyclase"/>
</dbReference>
<evidence type="ECO:0000256" key="7">
    <source>
        <dbReference type="ARBA" id="ARBA00022777"/>
    </source>
</evidence>
<feature type="domain" description="GGDEF" evidence="16">
    <location>
        <begin position="517"/>
        <end position="649"/>
    </location>
</feature>
<dbReference type="InterPro" id="IPR035965">
    <property type="entry name" value="PAS-like_dom_sf"/>
</dbReference>
<dbReference type="Pfam" id="PF00672">
    <property type="entry name" value="HAMP"/>
    <property type="match status" value="1"/>
</dbReference>
<evidence type="ECO:0000256" key="6">
    <source>
        <dbReference type="ARBA" id="ARBA00022741"/>
    </source>
</evidence>
<evidence type="ECO:0000256" key="9">
    <source>
        <dbReference type="ARBA" id="ARBA00022989"/>
    </source>
</evidence>
<evidence type="ECO:0000259" key="15">
    <source>
        <dbReference type="PROSITE" id="PS50885"/>
    </source>
</evidence>
<dbReference type="SUPFAM" id="SSF55785">
    <property type="entry name" value="PYP-like sensor domain (PAS domain)"/>
    <property type="match status" value="1"/>
</dbReference>
<evidence type="ECO:0000259" key="16">
    <source>
        <dbReference type="PROSITE" id="PS50887"/>
    </source>
</evidence>
<dbReference type="PANTHER" id="PTHR44757">
    <property type="entry name" value="DIGUANYLATE CYCLASE DGCP"/>
    <property type="match status" value="1"/>
</dbReference>
<evidence type="ECO:0000256" key="8">
    <source>
        <dbReference type="ARBA" id="ARBA00022840"/>
    </source>
</evidence>
<keyword evidence="7" id="KW-0418">Kinase</keyword>
<dbReference type="InterPro" id="IPR029787">
    <property type="entry name" value="Nucleotide_cyclase"/>
</dbReference>
<comment type="caution">
    <text evidence="17">The sequence shown here is derived from an EMBL/GenBank/DDBJ whole genome shotgun (WGS) entry which is preliminary data.</text>
</comment>
<dbReference type="Gene3D" id="6.10.340.10">
    <property type="match status" value="1"/>
</dbReference>
<dbReference type="Pfam" id="PF08448">
    <property type="entry name" value="PAS_4"/>
    <property type="match status" value="1"/>
</dbReference>
<dbReference type="CDD" id="cd06225">
    <property type="entry name" value="HAMP"/>
    <property type="match status" value="1"/>
</dbReference>
<dbReference type="CDD" id="cd18773">
    <property type="entry name" value="PDC1_HK_sensor"/>
    <property type="match status" value="1"/>
</dbReference>
<dbReference type="InterPro" id="IPR052155">
    <property type="entry name" value="Biofilm_reg_signaling"/>
</dbReference>
<dbReference type="InterPro" id="IPR013656">
    <property type="entry name" value="PAS_4"/>
</dbReference>
<feature type="transmembrane region" description="Helical" evidence="12">
    <location>
        <begin position="12"/>
        <end position="31"/>
    </location>
</feature>
<feature type="transmembrane region" description="Helical" evidence="12">
    <location>
        <begin position="284"/>
        <end position="303"/>
    </location>
</feature>
<dbReference type="Gene3D" id="3.30.70.270">
    <property type="match status" value="1"/>
</dbReference>
<keyword evidence="11 12" id="KW-0472">Membrane</keyword>
<feature type="domain" description="PAC" evidence="14">
    <location>
        <begin position="434"/>
        <end position="485"/>
    </location>
</feature>
<gene>
    <name evidence="17" type="ORF">ACFOEV_03225</name>
</gene>
<evidence type="ECO:0000256" key="12">
    <source>
        <dbReference type="SAM" id="Phobius"/>
    </source>
</evidence>
<keyword evidence="4 17" id="KW-0808">Transferase</keyword>
<dbReference type="InterPro" id="IPR003660">
    <property type="entry name" value="HAMP_dom"/>
</dbReference>
<feature type="domain" description="PAS" evidence="13">
    <location>
        <begin position="361"/>
        <end position="431"/>
    </location>
</feature>
<reference evidence="18" key="1">
    <citation type="journal article" date="2019" name="Int. J. Syst. Evol. Microbiol.">
        <title>The Global Catalogue of Microorganisms (GCM) 10K type strain sequencing project: providing services to taxonomists for standard genome sequencing and annotation.</title>
        <authorList>
            <consortium name="The Broad Institute Genomics Platform"/>
            <consortium name="The Broad Institute Genome Sequencing Center for Infectious Disease"/>
            <person name="Wu L."/>
            <person name="Ma J."/>
        </authorList>
    </citation>
    <scope>NUCLEOTIDE SEQUENCE [LARGE SCALE GENOMIC DNA]</scope>
    <source>
        <strain evidence="18">CECT 7698</strain>
    </source>
</reference>
<dbReference type="RefSeq" id="WP_386771550.1">
    <property type="nucleotide sequence ID" value="NZ_JBHRUG010000006.1"/>
</dbReference>
<dbReference type="GO" id="GO:0052621">
    <property type="term" value="F:diguanylate cyclase activity"/>
    <property type="evidence" value="ECO:0007669"/>
    <property type="project" value="UniProtKB-EC"/>
</dbReference>
<dbReference type="InterPro" id="IPR033479">
    <property type="entry name" value="dCache_1"/>
</dbReference>
<dbReference type="NCBIfam" id="TIGR00254">
    <property type="entry name" value="GGDEF"/>
    <property type="match status" value="1"/>
</dbReference>
<dbReference type="PROSITE" id="PS50113">
    <property type="entry name" value="PAC"/>
    <property type="match status" value="1"/>
</dbReference>
<dbReference type="SMART" id="SM00091">
    <property type="entry name" value="PAS"/>
    <property type="match status" value="1"/>
</dbReference>
<sequence length="649" mass="72571">MGWLLRSLHARLLLGIALGWLVVIAAVLIYASQAGSSLGTKANTAHLEYEATLIAQHIEQAIEERVGALERLAARAEPDAEQADALLRENESLLEAFDLLVVISAEGRVLADWPRLKGRRGLDVTDREYFQFIKQVRRPHVSEPFIGEASDVPLIMIGVPLHDGDGSFAGIVGGVVSVRSGSFFANLRRIRIGEAGFAALMTASGRIITHPDNSLLMQRVPGPEQNPHLDLALSGWQGAAEGRLLSGEPALQAYRQVWSAGWVVGVFLPTRQIRGPIGAFVRELWWVGLFAVALMLPLLWSLLKTLLKPLHRLERQIERIGRGEATQVRLTTRMRELQEVAGAFNRLEGKRGEAVSLLKDRQAFLDAVLASSPVGMFVCNLQGLVEYVNPALEQLTGYSKAAHRHWEIFDHLHPEDVNDIRDLWRDMLRTGRDFQRQFRYLTADDDTLWLEVHIRQVRDQAGPLGYVGTVKDITQRREREALQRWEAEHDPLTGLLNRRGFERRLEEAMAEWQKTGTPSVLILFDLDQFKPINDEGGHSLGDEMLRRIAQIVAWEVRRSDHVARQGGDEFAVLMPSCTLPHARKVAEALQRAVRDISVSHDDKQYRVTLSIGVASFADVDHSIESIIERADAACYRAKTEGRDGIVVAA</sequence>
<dbReference type="PROSITE" id="PS50887">
    <property type="entry name" value="GGDEF"/>
    <property type="match status" value="1"/>
</dbReference>
<keyword evidence="18" id="KW-1185">Reference proteome</keyword>
<evidence type="ECO:0000313" key="18">
    <source>
        <dbReference type="Proteomes" id="UP001595579"/>
    </source>
</evidence>
<dbReference type="InterPro" id="IPR000014">
    <property type="entry name" value="PAS"/>
</dbReference>
<evidence type="ECO:0000256" key="4">
    <source>
        <dbReference type="ARBA" id="ARBA00022679"/>
    </source>
</evidence>
<keyword evidence="5 12" id="KW-0812">Transmembrane</keyword>
<dbReference type="NCBIfam" id="TIGR00229">
    <property type="entry name" value="sensory_box"/>
    <property type="match status" value="1"/>
</dbReference>
<dbReference type="SUPFAM" id="SSF55073">
    <property type="entry name" value="Nucleotide cyclase"/>
    <property type="match status" value="1"/>
</dbReference>
<evidence type="ECO:0000256" key="2">
    <source>
        <dbReference type="ARBA" id="ARBA00022475"/>
    </source>
</evidence>
<evidence type="ECO:0000259" key="13">
    <source>
        <dbReference type="PROSITE" id="PS50112"/>
    </source>
</evidence>
<dbReference type="PROSITE" id="PS50112">
    <property type="entry name" value="PAS"/>
    <property type="match status" value="1"/>
</dbReference>
<comment type="subcellular location">
    <subcellularLocation>
        <location evidence="1">Cell membrane</location>
        <topology evidence="1">Multi-pass membrane protein</topology>
    </subcellularLocation>
</comment>
<dbReference type="EC" id="2.7.7.65" evidence="17"/>
<keyword evidence="6" id="KW-0547">Nucleotide-binding</keyword>
<evidence type="ECO:0000256" key="5">
    <source>
        <dbReference type="ARBA" id="ARBA00022692"/>
    </source>
</evidence>
<dbReference type="CDD" id="cd00130">
    <property type="entry name" value="PAS"/>
    <property type="match status" value="1"/>
</dbReference>
<dbReference type="Proteomes" id="UP001595579">
    <property type="component" value="Unassembled WGS sequence"/>
</dbReference>
<keyword evidence="2" id="KW-1003">Cell membrane</keyword>
<dbReference type="PANTHER" id="PTHR44757:SF2">
    <property type="entry name" value="BIOFILM ARCHITECTURE MAINTENANCE PROTEIN MBAA"/>
    <property type="match status" value="1"/>
</dbReference>
<dbReference type="CDD" id="cd18774">
    <property type="entry name" value="PDC2_HK_sensor"/>
    <property type="match status" value="1"/>
</dbReference>
<dbReference type="SMART" id="SM00086">
    <property type="entry name" value="PAC"/>
    <property type="match status" value="1"/>
</dbReference>
<evidence type="ECO:0000259" key="14">
    <source>
        <dbReference type="PROSITE" id="PS50113"/>
    </source>
</evidence>
<dbReference type="PROSITE" id="PS50885">
    <property type="entry name" value="HAMP"/>
    <property type="match status" value="1"/>
</dbReference>
<keyword evidence="17" id="KW-0548">Nucleotidyltransferase</keyword>
<dbReference type="SUPFAM" id="SSF103190">
    <property type="entry name" value="Sensory domain-like"/>
    <property type="match status" value="1"/>
</dbReference>
<keyword evidence="8" id="KW-0067">ATP-binding</keyword>
<keyword evidence="9 12" id="KW-1133">Transmembrane helix</keyword>
<accession>A0ABV7LJI7</accession>